<keyword evidence="15 19" id="KW-0131">Cell cycle</keyword>
<dbReference type="OrthoDB" id="9804753at2"/>
<dbReference type="InterPro" id="IPR016166">
    <property type="entry name" value="FAD-bd_PCMH"/>
</dbReference>
<dbReference type="GO" id="GO:0051301">
    <property type="term" value="P:cell division"/>
    <property type="evidence" value="ECO:0007669"/>
    <property type="project" value="UniProtKB-KW"/>
</dbReference>
<evidence type="ECO:0000313" key="22">
    <source>
        <dbReference type="Proteomes" id="UP000245870"/>
    </source>
</evidence>
<dbReference type="GO" id="GO:0071555">
    <property type="term" value="P:cell wall organization"/>
    <property type="evidence" value="ECO:0007669"/>
    <property type="project" value="UniProtKB-KW"/>
</dbReference>
<dbReference type="SUPFAM" id="SSF56176">
    <property type="entry name" value="FAD-binding/transporter-associated domain-like"/>
    <property type="match status" value="1"/>
</dbReference>
<evidence type="ECO:0000256" key="19">
    <source>
        <dbReference type="HAMAP-Rule" id="MF_00037"/>
    </source>
</evidence>
<comment type="function">
    <text evidence="2 19">Cell wall formation.</text>
</comment>
<evidence type="ECO:0000256" key="18">
    <source>
        <dbReference type="ARBA" id="ARBA00048914"/>
    </source>
</evidence>
<dbReference type="InterPro" id="IPR003170">
    <property type="entry name" value="MurB"/>
</dbReference>
<dbReference type="PANTHER" id="PTHR21071">
    <property type="entry name" value="UDP-N-ACETYLENOLPYRUVOYLGLUCOSAMINE REDUCTASE"/>
    <property type="match status" value="1"/>
</dbReference>
<comment type="caution">
    <text evidence="21">The sequence shown here is derived from an EMBL/GenBank/DDBJ whole genome shotgun (WGS) entry which is preliminary data.</text>
</comment>
<evidence type="ECO:0000256" key="8">
    <source>
        <dbReference type="ARBA" id="ARBA00022618"/>
    </source>
</evidence>
<evidence type="ECO:0000259" key="20">
    <source>
        <dbReference type="PROSITE" id="PS51387"/>
    </source>
</evidence>
<sequence>MKRYKNYSLLRHNTFGIDSLCDEFVVFESIDDAISLAIEQRISVEHKCKFLLLGGGSNLLLTHDFKGKVITPDKRFDVEESFVHDDAHAIYLRCWAGTCFDDVVAYAASHGYCGMENLSLIPGECGASAVQNIGAYGVEIKDILYNIETVDLSTGKVVSIRPDDCQYGYRQSRFKHEWKDRFIITHVTYKLSTKFMPCLDYGNLQKVLNERQISKNELTPQILRNIIIDIRRSKLPDPAVLGNAGSFFMNPMVDKNKLDDLIKKFPDIKYFEVDVATLGAEAVAMTNHTGSKVYKIPAGWMIDHCGWKGKRVGNVGVYDKQALVLVNYGGASGQDIVNLMRAIQKDVFDTFGISIIPEVNIK</sequence>
<dbReference type="EMBL" id="QENY01000001">
    <property type="protein sequence ID" value="PVX59335.1"/>
    <property type="molecule type" value="Genomic_DNA"/>
</dbReference>
<feature type="domain" description="FAD-binding PCMH-type" evidence="20">
    <location>
        <begin position="17"/>
        <end position="194"/>
    </location>
</feature>
<keyword evidence="22" id="KW-1185">Reference proteome</keyword>
<dbReference type="Pfam" id="PF02873">
    <property type="entry name" value="MurB_C"/>
    <property type="match status" value="1"/>
</dbReference>
<evidence type="ECO:0000256" key="10">
    <source>
        <dbReference type="ARBA" id="ARBA00022827"/>
    </source>
</evidence>
<evidence type="ECO:0000256" key="13">
    <source>
        <dbReference type="ARBA" id="ARBA00022984"/>
    </source>
</evidence>
<dbReference type="PROSITE" id="PS51387">
    <property type="entry name" value="FAD_PCMH"/>
    <property type="match status" value="1"/>
</dbReference>
<evidence type="ECO:0000313" key="21">
    <source>
        <dbReference type="EMBL" id="PVX59335.1"/>
    </source>
</evidence>
<dbReference type="GO" id="GO:0005829">
    <property type="term" value="C:cytosol"/>
    <property type="evidence" value="ECO:0007669"/>
    <property type="project" value="TreeGrafter"/>
</dbReference>
<keyword evidence="11 19" id="KW-0521">NADP</keyword>
<dbReference type="RefSeq" id="WP_116615501.1">
    <property type="nucleotide sequence ID" value="NZ_CALDWB010000034.1"/>
</dbReference>
<dbReference type="InterPro" id="IPR036318">
    <property type="entry name" value="FAD-bd_PCMH-like_sf"/>
</dbReference>
<keyword evidence="13 19" id="KW-0573">Peptidoglycan synthesis</keyword>
<organism evidence="21 22">
    <name type="scientific">Hallella colorans</name>
    <dbReference type="NCBI Taxonomy" id="1703337"/>
    <lineage>
        <taxon>Bacteria</taxon>
        <taxon>Pseudomonadati</taxon>
        <taxon>Bacteroidota</taxon>
        <taxon>Bacteroidia</taxon>
        <taxon>Bacteroidales</taxon>
        <taxon>Prevotellaceae</taxon>
        <taxon>Hallella</taxon>
    </lineage>
</organism>
<dbReference type="GO" id="GO:0008360">
    <property type="term" value="P:regulation of cell shape"/>
    <property type="evidence" value="ECO:0007669"/>
    <property type="project" value="UniProtKB-KW"/>
</dbReference>
<evidence type="ECO:0000256" key="11">
    <source>
        <dbReference type="ARBA" id="ARBA00022857"/>
    </source>
</evidence>
<accession>A0A2U0UP20</accession>
<proteinExistence type="inferred from homology"/>
<feature type="active site" evidence="19">
    <location>
        <position position="170"/>
    </location>
</feature>
<dbReference type="NCBIfam" id="NF000755">
    <property type="entry name" value="PRK00046.1"/>
    <property type="match status" value="1"/>
</dbReference>
<comment type="cofactor">
    <cofactor evidence="1 19">
        <name>FAD</name>
        <dbReference type="ChEBI" id="CHEBI:57692"/>
    </cofactor>
</comment>
<dbReference type="InterPro" id="IPR016169">
    <property type="entry name" value="FAD-bd_PCMH_sub2"/>
</dbReference>
<evidence type="ECO:0000256" key="3">
    <source>
        <dbReference type="ARBA" id="ARBA00004496"/>
    </source>
</evidence>
<evidence type="ECO:0000256" key="17">
    <source>
        <dbReference type="ARBA" id="ARBA00031026"/>
    </source>
</evidence>
<evidence type="ECO:0000256" key="14">
    <source>
        <dbReference type="ARBA" id="ARBA00023002"/>
    </source>
</evidence>
<keyword evidence="9 19" id="KW-0285">Flavoprotein</keyword>
<dbReference type="AlphaFoldDB" id="A0A2U0UP20"/>
<comment type="subcellular location">
    <subcellularLocation>
        <location evidence="3 19">Cytoplasm</location>
    </subcellularLocation>
</comment>
<evidence type="ECO:0000256" key="15">
    <source>
        <dbReference type="ARBA" id="ARBA00023306"/>
    </source>
</evidence>
<comment type="pathway">
    <text evidence="4 19">Cell wall biogenesis; peptidoglycan biosynthesis.</text>
</comment>
<reference evidence="21 22" key="1">
    <citation type="submission" date="2018-05" db="EMBL/GenBank/DDBJ databases">
        <title>Genomic Encyclopedia of Type Strains, Phase IV (KMG-IV): sequencing the most valuable type-strain genomes for metagenomic binning, comparative biology and taxonomic classification.</title>
        <authorList>
            <person name="Goeker M."/>
        </authorList>
    </citation>
    <scope>NUCLEOTIDE SEQUENCE [LARGE SCALE GENOMIC DNA]</scope>
    <source>
        <strain evidence="21 22">DSM 100333</strain>
    </source>
</reference>
<dbReference type="InterPro" id="IPR016167">
    <property type="entry name" value="FAD-bd_PCMH_sub1"/>
</dbReference>
<dbReference type="InterPro" id="IPR006094">
    <property type="entry name" value="Oxid_FAD_bind_N"/>
</dbReference>
<keyword evidence="14 19" id="KW-0560">Oxidoreductase</keyword>
<keyword evidence="7 19" id="KW-0963">Cytoplasm</keyword>
<evidence type="ECO:0000256" key="4">
    <source>
        <dbReference type="ARBA" id="ARBA00004752"/>
    </source>
</evidence>
<dbReference type="GO" id="GO:0009252">
    <property type="term" value="P:peptidoglycan biosynthetic process"/>
    <property type="evidence" value="ECO:0007669"/>
    <property type="project" value="UniProtKB-UniRule"/>
</dbReference>
<dbReference type="NCBIfam" id="TIGR00179">
    <property type="entry name" value="murB"/>
    <property type="match status" value="1"/>
</dbReference>
<dbReference type="Gene3D" id="3.90.78.10">
    <property type="entry name" value="UDP-N-acetylenolpyruvoylglucosamine reductase, C-terminal domain"/>
    <property type="match status" value="1"/>
</dbReference>
<gene>
    <name evidence="19" type="primary">murB</name>
    <name evidence="21" type="ORF">C7379_101105</name>
</gene>
<evidence type="ECO:0000256" key="12">
    <source>
        <dbReference type="ARBA" id="ARBA00022960"/>
    </source>
</evidence>
<keyword evidence="10 19" id="KW-0274">FAD</keyword>
<dbReference type="InterPro" id="IPR036635">
    <property type="entry name" value="MurB_C_sf"/>
</dbReference>
<dbReference type="UniPathway" id="UPA00219"/>
<dbReference type="Gene3D" id="3.30.465.10">
    <property type="match status" value="1"/>
</dbReference>
<protein>
    <recommendedName>
        <fullName evidence="6 19">UDP-N-acetylenolpyruvoylglucosamine reductase</fullName>
        <ecNumber evidence="5 19">1.3.1.98</ecNumber>
    </recommendedName>
    <alternativeName>
        <fullName evidence="17 19">UDP-N-acetylmuramate dehydrogenase</fullName>
    </alternativeName>
</protein>
<dbReference type="GO" id="GO:0071949">
    <property type="term" value="F:FAD binding"/>
    <property type="evidence" value="ECO:0007669"/>
    <property type="project" value="InterPro"/>
</dbReference>
<comment type="similarity">
    <text evidence="19">Belongs to the MurB family.</text>
</comment>
<dbReference type="Pfam" id="PF01565">
    <property type="entry name" value="FAD_binding_4"/>
    <property type="match status" value="1"/>
</dbReference>
<evidence type="ECO:0000256" key="2">
    <source>
        <dbReference type="ARBA" id="ARBA00003921"/>
    </source>
</evidence>
<evidence type="ECO:0000256" key="16">
    <source>
        <dbReference type="ARBA" id="ARBA00023316"/>
    </source>
</evidence>
<keyword evidence="16 19" id="KW-0961">Cell wall biogenesis/degradation</keyword>
<evidence type="ECO:0000256" key="9">
    <source>
        <dbReference type="ARBA" id="ARBA00022630"/>
    </source>
</evidence>
<evidence type="ECO:0000256" key="6">
    <source>
        <dbReference type="ARBA" id="ARBA00015188"/>
    </source>
</evidence>
<comment type="catalytic activity">
    <reaction evidence="18 19">
        <text>UDP-N-acetyl-alpha-D-muramate + NADP(+) = UDP-N-acetyl-3-O-(1-carboxyvinyl)-alpha-D-glucosamine + NADPH + H(+)</text>
        <dbReference type="Rhea" id="RHEA:12248"/>
        <dbReference type="ChEBI" id="CHEBI:15378"/>
        <dbReference type="ChEBI" id="CHEBI:57783"/>
        <dbReference type="ChEBI" id="CHEBI:58349"/>
        <dbReference type="ChEBI" id="CHEBI:68483"/>
        <dbReference type="ChEBI" id="CHEBI:70757"/>
        <dbReference type="EC" id="1.3.1.98"/>
    </reaction>
</comment>
<dbReference type="GO" id="GO:0008762">
    <property type="term" value="F:UDP-N-acetylmuramate dehydrogenase activity"/>
    <property type="evidence" value="ECO:0007669"/>
    <property type="project" value="UniProtKB-UniRule"/>
</dbReference>
<evidence type="ECO:0000256" key="7">
    <source>
        <dbReference type="ARBA" id="ARBA00022490"/>
    </source>
</evidence>
<dbReference type="EC" id="1.3.1.98" evidence="5 19"/>
<dbReference type="InterPro" id="IPR011601">
    <property type="entry name" value="MurB_C"/>
</dbReference>
<dbReference type="PANTHER" id="PTHR21071:SF4">
    <property type="entry name" value="UDP-N-ACETYLENOLPYRUVOYLGLUCOSAMINE REDUCTASE"/>
    <property type="match status" value="1"/>
</dbReference>
<dbReference type="Gene3D" id="3.30.43.10">
    <property type="entry name" value="Uridine Diphospho-n-acetylenolpyruvylglucosamine Reductase, domain 2"/>
    <property type="match status" value="1"/>
</dbReference>
<feature type="active site" evidence="19">
    <location>
        <position position="358"/>
    </location>
</feature>
<feature type="active site" description="Proton donor" evidence="19">
    <location>
        <position position="246"/>
    </location>
</feature>
<dbReference type="Proteomes" id="UP000245870">
    <property type="component" value="Unassembled WGS sequence"/>
</dbReference>
<evidence type="ECO:0000256" key="1">
    <source>
        <dbReference type="ARBA" id="ARBA00001974"/>
    </source>
</evidence>
<dbReference type="HAMAP" id="MF_00037">
    <property type="entry name" value="MurB"/>
    <property type="match status" value="1"/>
</dbReference>
<keyword evidence="12 19" id="KW-0133">Cell shape</keyword>
<dbReference type="SUPFAM" id="SSF56194">
    <property type="entry name" value="Uridine diphospho-N-Acetylenolpyruvylglucosamine reductase, MurB, C-terminal domain"/>
    <property type="match status" value="1"/>
</dbReference>
<evidence type="ECO:0000256" key="5">
    <source>
        <dbReference type="ARBA" id="ARBA00012518"/>
    </source>
</evidence>
<keyword evidence="8 19" id="KW-0132">Cell division</keyword>
<name>A0A2U0UP20_9BACT</name>